<organism evidence="7">
    <name type="scientific">Gaeumannomyces tritici (strain R3-111a-1)</name>
    <name type="common">Wheat and barley take-all root rot fungus</name>
    <name type="synonym">Gaeumannomyces graminis var. tritici</name>
    <dbReference type="NCBI Taxonomy" id="644352"/>
    <lineage>
        <taxon>Eukaryota</taxon>
        <taxon>Fungi</taxon>
        <taxon>Dikarya</taxon>
        <taxon>Ascomycota</taxon>
        <taxon>Pezizomycotina</taxon>
        <taxon>Sordariomycetes</taxon>
        <taxon>Sordariomycetidae</taxon>
        <taxon>Magnaporthales</taxon>
        <taxon>Magnaporthaceae</taxon>
        <taxon>Gaeumannomyces</taxon>
    </lineage>
</organism>
<evidence type="ECO:0000256" key="2">
    <source>
        <dbReference type="ARBA" id="ARBA00022490"/>
    </source>
</evidence>
<feature type="compositionally biased region" description="Polar residues" evidence="5">
    <location>
        <begin position="117"/>
        <end position="128"/>
    </location>
</feature>
<keyword evidence="3" id="KW-0143">Chaperone</keyword>
<evidence type="ECO:0000256" key="5">
    <source>
        <dbReference type="SAM" id="MobiDB-lite"/>
    </source>
</evidence>
<dbReference type="PANTHER" id="PTHR18916">
    <property type="entry name" value="DYNACTIN 1-RELATED MICROTUBULE-BINDING"/>
    <property type="match status" value="1"/>
</dbReference>
<feature type="region of interest" description="Disordered" evidence="5">
    <location>
        <begin position="87"/>
        <end position="134"/>
    </location>
</feature>
<reference evidence="8" key="4">
    <citation type="journal article" date="2015" name="G3 (Bethesda)">
        <title>Genome sequences of three phytopathogenic species of the Magnaporthaceae family of fungi.</title>
        <authorList>
            <person name="Okagaki L.H."/>
            <person name="Nunes C.C."/>
            <person name="Sailsbery J."/>
            <person name="Clay B."/>
            <person name="Brown D."/>
            <person name="John T."/>
            <person name="Oh Y."/>
            <person name="Young N."/>
            <person name="Fitzgerald M."/>
            <person name="Haas B.J."/>
            <person name="Zeng Q."/>
            <person name="Young S."/>
            <person name="Adiconis X."/>
            <person name="Fan L."/>
            <person name="Levin J.Z."/>
            <person name="Mitchell T.K."/>
            <person name="Okubara P.A."/>
            <person name="Farman M.L."/>
            <person name="Kohn L.M."/>
            <person name="Birren B."/>
            <person name="Ma L.-J."/>
            <person name="Dean R.A."/>
        </authorList>
    </citation>
    <scope>NUCLEOTIDE SEQUENCE</scope>
    <source>
        <strain evidence="8">R3-111a-1</strain>
    </source>
</reference>
<reference evidence="9" key="1">
    <citation type="submission" date="2010-07" db="EMBL/GenBank/DDBJ databases">
        <title>The genome sequence of Gaeumannomyces graminis var. tritici strain R3-111a-1.</title>
        <authorList>
            <consortium name="The Broad Institute Genome Sequencing Platform"/>
            <person name="Ma L.-J."/>
            <person name="Dead R."/>
            <person name="Young S."/>
            <person name="Zeng Q."/>
            <person name="Koehrsen M."/>
            <person name="Alvarado L."/>
            <person name="Berlin A."/>
            <person name="Chapman S.B."/>
            <person name="Chen Z."/>
            <person name="Freedman E."/>
            <person name="Gellesch M."/>
            <person name="Goldberg J."/>
            <person name="Griggs A."/>
            <person name="Gujja S."/>
            <person name="Heilman E.R."/>
            <person name="Heiman D."/>
            <person name="Hepburn T."/>
            <person name="Howarth C."/>
            <person name="Jen D."/>
            <person name="Larson L."/>
            <person name="Mehta T."/>
            <person name="Neiman D."/>
            <person name="Pearson M."/>
            <person name="Roberts A."/>
            <person name="Saif S."/>
            <person name="Shea T."/>
            <person name="Shenoy N."/>
            <person name="Sisk P."/>
            <person name="Stolte C."/>
            <person name="Sykes S."/>
            <person name="Walk T."/>
            <person name="White J."/>
            <person name="Yandava C."/>
            <person name="Haas B."/>
            <person name="Nusbaum C."/>
            <person name="Birren B."/>
        </authorList>
    </citation>
    <scope>NUCLEOTIDE SEQUENCE [LARGE SCALE GENOMIC DNA]</scope>
    <source>
        <strain evidence="9">R3-111a-1</strain>
    </source>
</reference>
<dbReference type="EnsemblFungi" id="EJT69357">
    <property type="protein sequence ID" value="EJT69357"/>
    <property type="gene ID" value="GGTG_12976"/>
</dbReference>
<name>J3PHJ6_GAET3</name>
<dbReference type="Pfam" id="PF14560">
    <property type="entry name" value="Ubiquitin_2"/>
    <property type="match status" value="1"/>
</dbReference>
<dbReference type="OrthoDB" id="5295208at2759"/>
<keyword evidence="2" id="KW-0963">Cytoplasm</keyword>
<dbReference type="GO" id="GO:0005938">
    <property type="term" value="C:cell cortex"/>
    <property type="evidence" value="ECO:0007669"/>
    <property type="project" value="TreeGrafter"/>
</dbReference>
<evidence type="ECO:0000256" key="3">
    <source>
        <dbReference type="ARBA" id="ARBA00023186"/>
    </source>
</evidence>
<dbReference type="EMBL" id="GL385404">
    <property type="protein sequence ID" value="EJT69357.1"/>
    <property type="molecule type" value="Genomic_DNA"/>
</dbReference>
<reference evidence="7" key="2">
    <citation type="submission" date="2010-07" db="EMBL/GenBank/DDBJ databases">
        <authorList>
            <consortium name="The Broad Institute Genome Sequencing Platform"/>
            <consortium name="Broad Institute Genome Sequencing Center for Infectious Disease"/>
            <person name="Ma L.-J."/>
            <person name="Dead R."/>
            <person name="Young S."/>
            <person name="Zeng Q."/>
            <person name="Koehrsen M."/>
            <person name="Alvarado L."/>
            <person name="Berlin A."/>
            <person name="Chapman S.B."/>
            <person name="Chen Z."/>
            <person name="Freedman E."/>
            <person name="Gellesch M."/>
            <person name="Goldberg J."/>
            <person name="Griggs A."/>
            <person name="Gujja S."/>
            <person name="Heilman E.R."/>
            <person name="Heiman D."/>
            <person name="Hepburn T."/>
            <person name="Howarth C."/>
            <person name="Jen D."/>
            <person name="Larson L."/>
            <person name="Mehta T."/>
            <person name="Neiman D."/>
            <person name="Pearson M."/>
            <person name="Roberts A."/>
            <person name="Saif S."/>
            <person name="Shea T."/>
            <person name="Shenoy N."/>
            <person name="Sisk P."/>
            <person name="Stolte C."/>
            <person name="Sykes S."/>
            <person name="Walk T."/>
            <person name="White J."/>
            <person name="Yandava C."/>
            <person name="Haas B."/>
            <person name="Nusbaum C."/>
            <person name="Birren B."/>
        </authorList>
    </citation>
    <scope>NUCLEOTIDE SEQUENCE</scope>
    <source>
        <strain evidence="7">R3-111a-1</strain>
    </source>
</reference>
<dbReference type="GeneID" id="20353434"/>
<evidence type="ECO:0000256" key="1">
    <source>
        <dbReference type="ARBA" id="ARBA00004496"/>
    </source>
</evidence>
<dbReference type="SUPFAM" id="SSF54236">
    <property type="entry name" value="Ubiquitin-like"/>
    <property type="match status" value="1"/>
</dbReference>
<dbReference type="Proteomes" id="UP000006039">
    <property type="component" value="Unassembled WGS sequence"/>
</dbReference>
<dbReference type="InterPro" id="IPR000626">
    <property type="entry name" value="Ubiquitin-like_dom"/>
</dbReference>
<evidence type="ECO:0000313" key="9">
    <source>
        <dbReference type="Proteomes" id="UP000006039"/>
    </source>
</evidence>
<dbReference type="eggNOG" id="KOG3206">
    <property type="taxonomic scope" value="Eukaryota"/>
</dbReference>
<dbReference type="Pfam" id="PF01302">
    <property type="entry name" value="CAP_GLY"/>
    <property type="match status" value="1"/>
</dbReference>
<reference evidence="7" key="3">
    <citation type="submission" date="2010-09" db="EMBL/GenBank/DDBJ databases">
        <title>Annotation of Gaeumannomyces graminis var. tritici R3-111a-1.</title>
        <authorList>
            <consortium name="The Broad Institute Genome Sequencing Platform"/>
            <person name="Ma L.-J."/>
            <person name="Dead R."/>
            <person name="Young S.K."/>
            <person name="Zeng Q."/>
            <person name="Gargeya S."/>
            <person name="Fitzgerald M."/>
            <person name="Haas B."/>
            <person name="Abouelleil A."/>
            <person name="Alvarado L."/>
            <person name="Arachchi H.M."/>
            <person name="Berlin A."/>
            <person name="Brown A."/>
            <person name="Chapman S.B."/>
            <person name="Chen Z."/>
            <person name="Dunbar C."/>
            <person name="Freedman E."/>
            <person name="Gearin G."/>
            <person name="Gellesch M."/>
            <person name="Goldberg J."/>
            <person name="Griggs A."/>
            <person name="Gujja S."/>
            <person name="Heiman D."/>
            <person name="Howarth C."/>
            <person name="Larson L."/>
            <person name="Lui A."/>
            <person name="MacDonald P.J.P."/>
            <person name="Mehta T."/>
            <person name="Montmayeur A."/>
            <person name="Murphy C."/>
            <person name="Neiman D."/>
            <person name="Pearson M."/>
            <person name="Priest M."/>
            <person name="Roberts A."/>
            <person name="Saif S."/>
            <person name="Shea T."/>
            <person name="Shenoy N."/>
            <person name="Sisk P."/>
            <person name="Stolte C."/>
            <person name="Sykes S."/>
            <person name="Yandava C."/>
            <person name="Wortman J."/>
            <person name="Nusbaum C."/>
            <person name="Birren B."/>
        </authorList>
    </citation>
    <scope>NUCLEOTIDE SEQUENCE</scope>
    <source>
        <strain evidence="7">R3-111a-1</strain>
    </source>
</reference>
<accession>J3PHJ6</accession>
<dbReference type="GO" id="GO:0031122">
    <property type="term" value="P:cytoplasmic microtubule organization"/>
    <property type="evidence" value="ECO:0007669"/>
    <property type="project" value="TreeGrafter"/>
</dbReference>
<dbReference type="GO" id="GO:0035371">
    <property type="term" value="C:microtubule plus-end"/>
    <property type="evidence" value="ECO:0007669"/>
    <property type="project" value="TreeGrafter"/>
</dbReference>
<evidence type="ECO:0000313" key="7">
    <source>
        <dbReference type="EMBL" id="EJT69357.1"/>
    </source>
</evidence>
<comment type="subcellular location">
    <subcellularLocation>
        <location evidence="1">Cytoplasm</location>
    </subcellularLocation>
</comment>
<dbReference type="RefSeq" id="XP_009229142.1">
    <property type="nucleotide sequence ID" value="XM_009230878.1"/>
</dbReference>
<dbReference type="PROSITE" id="PS50245">
    <property type="entry name" value="CAP_GLY_2"/>
    <property type="match status" value="1"/>
</dbReference>
<dbReference type="HOGENOM" id="CLU_067577_2_0_1"/>
<protein>
    <submittedName>
        <fullName evidence="7">Tubulin folding cofactor B</fullName>
    </submittedName>
</protein>
<dbReference type="InterPro" id="IPR029071">
    <property type="entry name" value="Ubiquitin-like_domsf"/>
</dbReference>
<dbReference type="Gene3D" id="2.30.30.190">
    <property type="entry name" value="CAP Gly-rich-like domain"/>
    <property type="match status" value="1"/>
</dbReference>
<dbReference type="PANTHER" id="PTHR18916:SF85">
    <property type="entry name" value="TUBULIN-FOLDING COFACTOR B"/>
    <property type="match status" value="1"/>
</dbReference>
<dbReference type="SUPFAM" id="SSF74924">
    <property type="entry name" value="Cap-Gly domain"/>
    <property type="match status" value="1"/>
</dbReference>
<feature type="compositionally biased region" description="Basic and acidic residues" evidence="5">
    <location>
        <begin position="89"/>
        <end position="110"/>
    </location>
</feature>
<comment type="similarity">
    <text evidence="4">Belongs to the TBCB family.</text>
</comment>
<keyword evidence="9" id="KW-1185">Reference proteome</keyword>
<sequence length="278" mass="31360">MADGQGMSHLLIDLAGMGRKRWIDPSWTISELRNKIYNWVGVRTWCQDLFFNAEGDEHPVPIKVANVEDEDTTRLAEFQLEPGRYTHLIVKEKENEEEKEKEKVEDKDNLEADSSPEDNTGAVSSPKDTTGPEKYDLPQKAYEEMSNTFLAFKKAKELGRFDPKAPGKAKARVAAHAREAADRGIEPGRRCHIEDPKVLLYGVVRYVGDVPEIPDPGFWVGVQLDEPLGRNDGSIGGKRYWGEAGSLNYGMFVRPARIEIGDFRPLNDLEGDPDREEM</sequence>
<evidence type="ECO:0000256" key="4">
    <source>
        <dbReference type="ARBA" id="ARBA00025779"/>
    </source>
</evidence>
<dbReference type="SMART" id="SM01052">
    <property type="entry name" value="CAP_GLY"/>
    <property type="match status" value="1"/>
</dbReference>
<evidence type="ECO:0000313" key="8">
    <source>
        <dbReference type="EnsemblFungi" id="EJT69357"/>
    </source>
</evidence>
<reference evidence="8" key="5">
    <citation type="submission" date="2018-04" db="UniProtKB">
        <authorList>
            <consortium name="EnsemblFungi"/>
        </authorList>
    </citation>
    <scope>IDENTIFICATION</scope>
    <source>
        <strain evidence="8">R3-111a-1</strain>
    </source>
</reference>
<dbReference type="GO" id="GO:0005634">
    <property type="term" value="C:nucleus"/>
    <property type="evidence" value="ECO:0007669"/>
    <property type="project" value="TreeGrafter"/>
</dbReference>
<evidence type="ECO:0000259" key="6">
    <source>
        <dbReference type="PROSITE" id="PS50245"/>
    </source>
</evidence>
<dbReference type="Gene3D" id="3.10.20.90">
    <property type="entry name" value="Phosphatidylinositol 3-kinase Catalytic Subunit, Chain A, domain 1"/>
    <property type="match status" value="1"/>
</dbReference>
<feature type="domain" description="CAP-Gly" evidence="6">
    <location>
        <begin position="216"/>
        <end position="254"/>
    </location>
</feature>
<dbReference type="GO" id="GO:0051010">
    <property type="term" value="F:microtubule plus-end binding"/>
    <property type="evidence" value="ECO:0007669"/>
    <property type="project" value="TreeGrafter"/>
</dbReference>
<dbReference type="STRING" id="644352.J3PHJ6"/>
<gene>
    <name evidence="8" type="primary">20353434</name>
    <name evidence="7" type="ORF">GGTG_12976</name>
</gene>
<proteinExistence type="inferred from homology"/>
<dbReference type="InterPro" id="IPR000938">
    <property type="entry name" value="CAP-Gly_domain"/>
</dbReference>
<dbReference type="InterPro" id="IPR036859">
    <property type="entry name" value="CAP-Gly_dom_sf"/>
</dbReference>
<dbReference type="AlphaFoldDB" id="J3PHJ6"/>
<dbReference type="VEuPathDB" id="FungiDB:GGTG_12976"/>